<sequence length="212" mass="23793">MEIIDTHLYAVEKPVEQNGSLYMPFPGNTRAYQLADAERQRWVAHLGHIDGGCLSVDAWVRMEPQPPAHGSVVNTRQPVAYATVCLNRPIDWRYQLIPLRVMHKLAREAGVSFKPVPDDKHHRLPAKLQVIAAKLLDGQPLHQDEEAMLARDYLHQSANWNLADGSVHEGDDGTAPHHKGGRSINLLYVNRPQPPAKDGGVSQRKVLRNENH</sequence>
<proteinExistence type="predicted"/>
<keyword evidence="3" id="KW-1185">Reference proteome</keyword>
<protein>
    <submittedName>
        <fullName evidence="2">Uncharacterized protein</fullName>
    </submittedName>
</protein>
<evidence type="ECO:0000256" key="1">
    <source>
        <dbReference type="SAM" id="MobiDB-lite"/>
    </source>
</evidence>
<dbReference type="RefSeq" id="WP_204679312.1">
    <property type="nucleotide sequence ID" value="NZ_BSNR01000008.1"/>
</dbReference>
<feature type="region of interest" description="Disordered" evidence="1">
    <location>
        <begin position="192"/>
        <end position="212"/>
    </location>
</feature>
<comment type="caution">
    <text evidence="2">The sequence shown here is derived from an EMBL/GenBank/DDBJ whole genome shotgun (WGS) entry which is preliminary data.</text>
</comment>
<evidence type="ECO:0000313" key="2">
    <source>
        <dbReference type="EMBL" id="MBM7124197.1"/>
    </source>
</evidence>
<organism evidence="2 3">
    <name type="scientific">Dyella flava</name>
    <dbReference type="NCBI Taxonomy" id="1920170"/>
    <lineage>
        <taxon>Bacteria</taxon>
        <taxon>Pseudomonadati</taxon>
        <taxon>Pseudomonadota</taxon>
        <taxon>Gammaproteobacteria</taxon>
        <taxon>Lysobacterales</taxon>
        <taxon>Rhodanobacteraceae</taxon>
        <taxon>Dyella</taxon>
    </lineage>
</organism>
<dbReference type="Proteomes" id="UP001430149">
    <property type="component" value="Unassembled WGS sequence"/>
</dbReference>
<dbReference type="EMBL" id="JADIKE010000025">
    <property type="protein sequence ID" value="MBM7124197.1"/>
    <property type="molecule type" value="Genomic_DNA"/>
</dbReference>
<accession>A0ABS2K0D8</accession>
<reference evidence="2" key="1">
    <citation type="submission" date="2020-10" db="EMBL/GenBank/DDBJ databases">
        <title>Phylogeny of dyella-like bacteria.</title>
        <authorList>
            <person name="Fu J."/>
        </authorList>
    </citation>
    <scope>NUCLEOTIDE SEQUENCE</scope>
    <source>
        <strain evidence="2">DHOC52</strain>
    </source>
</reference>
<evidence type="ECO:0000313" key="3">
    <source>
        <dbReference type="Proteomes" id="UP001430149"/>
    </source>
</evidence>
<name>A0ABS2K0D8_9GAMM</name>
<gene>
    <name evidence="2" type="ORF">ISP19_02290</name>
</gene>